<dbReference type="InterPro" id="IPR003961">
    <property type="entry name" value="FN3_dom"/>
</dbReference>
<keyword evidence="12" id="KW-0472">Membrane</keyword>
<dbReference type="SUPFAM" id="SSF50978">
    <property type="entry name" value="WD40 repeat-like"/>
    <property type="match status" value="1"/>
</dbReference>
<keyword evidence="18" id="KW-0282">Flagellum</keyword>
<evidence type="ECO:0000313" key="18">
    <source>
        <dbReference type="EMBL" id="EHB06164.1"/>
    </source>
</evidence>
<dbReference type="InterPro" id="IPR036322">
    <property type="entry name" value="WD40_repeat_dom_sf"/>
</dbReference>
<feature type="region of interest" description="Disordered" evidence="16">
    <location>
        <begin position="101"/>
        <end position="139"/>
    </location>
</feature>
<keyword evidence="14" id="KW-0966">Cell projection</keyword>
<proteinExistence type="inferred from homology"/>
<dbReference type="Gene3D" id="2.60.40.10">
    <property type="entry name" value="Immunoglobulins"/>
    <property type="match status" value="1"/>
</dbReference>
<sequence length="448" mass="48896">MASLMPLSSYLSPTGFVRADRPPSPVNVTVTHLRANSATVSWFPHWDAPEGNIVIGYSISQQRQNGPGQRVIREVNTTTRACALWGLAEDSDYTVQVRSIGLRGESPPGPRVHFRTLKGSDRLPSSSSSPGDITVEGLDGEQPLQTGEVVIIVVVLLMWAAVIGLFCRQYDIIKDNDSNNNPKEKGKGPEQSPQGRPVGTRQDGAAKVTCMAWSHNNAKFAVCSVDRVVLLYDEHGERRDKFSTKPADVKYGRKSYMVKGMAFSPDSTRIAIGQTDNIIYVYKIGEDWGDKKVICNKFIQTWPAEYIIVFGLAEGKVRLANTKTNKSSTIYGTDSYVVSLTTNCSGKGILSGHADGTIVRYFFDDEGSGESQGKLVNHPCPPYALAWATSSIVAAGCDRKIVAYGKEGHVLQTFDYSRDPQEREFTTAAASPGGQSVVLGSYDRGRQL</sequence>
<comment type="similarity">
    <text evidence="15">Belongs to the IFT172 family.</text>
</comment>
<dbReference type="GO" id="GO:0005930">
    <property type="term" value="C:axoneme"/>
    <property type="evidence" value="ECO:0007669"/>
    <property type="project" value="TreeGrafter"/>
</dbReference>
<gene>
    <name evidence="18" type="ORF">GW7_21832</name>
</gene>
<keyword evidence="10" id="KW-1133">Transmembrane helix</keyword>
<feature type="region of interest" description="Disordered" evidence="16">
    <location>
        <begin position="177"/>
        <end position="201"/>
    </location>
</feature>
<feature type="domain" description="Fibronectin type-III" evidence="17">
    <location>
        <begin position="22"/>
        <end position="119"/>
    </location>
</feature>
<evidence type="ECO:0000256" key="7">
    <source>
        <dbReference type="ARBA" id="ARBA00022692"/>
    </source>
</evidence>
<evidence type="ECO:0000256" key="13">
    <source>
        <dbReference type="ARBA" id="ARBA00023180"/>
    </source>
</evidence>
<keyword evidence="9" id="KW-0802">TPR repeat</keyword>
<evidence type="ECO:0000256" key="10">
    <source>
        <dbReference type="ARBA" id="ARBA00022989"/>
    </source>
</evidence>
<evidence type="ECO:0000256" key="15">
    <source>
        <dbReference type="ARBA" id="ARBA00038130"/>
    </source>
</evidence>
<evidence type="ECO:0000256" key="14">
    <source>
        <dbReference type="ARBA" id="ARBA00023273"/>
    </source>
</evidence>
<comment type="subcellular location">
    <subcellularLocation>
        <location evidence="1">Cell projection</location>
        <location evidence="1">Cilium</location>
    </subcellularLocation>
    <subcellularLocation>
        <location evidence="2">Membrane</location>
        <topology evidence="2">Single-pass membrane protein</topology>
    </subcellularLocation>
    <subcellularLocation>
        <location evidence="3">Secreted</location>
    </subcellularLocation>
</comment>
<protein>
    <submittedName>
        <fullName evidence="18">Intraflagellar transport protein 172-like protein</fullName>
    </submittedName>
</protein>
<dbReference type="STRING" id="10181.G5BA53"/>
<dbReference type="EMBL" id="JH169214">
    <property type="protein sequence ID" value="EHB06164.1"/>
    <property type="molecule type" value="Genomic_DNA"/>
</dbReference>
<dbReference type="GO" id="GO:0005576">
    <property type="term" value="C:extracellular region"/>
    <property type="evidence" value="ECO:0007669"/>
    <property type="project" value="UniProtKB-SubCell"/>
</dbReference>
<dbReference type="GO" id="GO:0016020">
    <property type="term" value="C:membrane"/>
    <property type="evidence" value="ECO:0007669"/>
    <property type="project" value="UniProtKB-SubCell"/>
</dbReference>
<dbReference type="Pfam" id="PF00400">
    <property type="entry name" value="WD40"/>
    <property type="match status" value="2"/>
</dbReference>
<dbReference type="Pfam" id="PF00041">
    <property type="entry name" value="fn3"/>
    <property type="match status" value="1"/>
</dbReference>
<dbReference type="FunFam" id="2.60.40.10:FF:000117">
    <property type="entry name" value="Fibronectin type III domain containing 5"/>
    <property type="match status" value="1"/>
</dbReference>
<keyword evidence="7" id="KW-0812">Transmembrane</keyword>
<evidence type="ECO:0000259" key="17">
    <source>
        <dbReference type="PROSITE" id="PS50853"/>
    </source>
</evidence>
<evidence type="ECO:0000256" key="9">
    <source>
        <dbReference type="ARBA" id="ARBA00022803"/>
    </source>
</evidence>
<keyword evidence="13" id="KW-0325">Glycoprotein</keyword>
<dbReference type="CDD" id="cd00063">
    <property type="entry name" value="FN3"/>
    <property type="match status" value="1"/>
</dbReference>
<evidence type="ECO:0000256" key="12">
    <source>
        <dbReference type="ARBA" id="ARBA00023136"/>
    </source>
</evidence>
<dbReference type="SMART" id="SM00060">
    <property type="entry name" value="FN3"/>
    <property type="match status" value="1"/>
</dbReference>
<keyword evidence="6" id="KW-0853">WD repeat</keyword>
<dbReference type="PANTHER" id="PTHR15722">
    <property type="entry name" value="IFT140/172-RELATED"/>
    <property type="match status" value="1"/>
</dbReference>
<evidence type="ECO:0000256" key="8">
    <source>
        <dbReference type="ARBA" id="ARBA00022737"/>
    </source>
</evidence>
<dbReference type="GO" id="GO:0036064">
    <property type="term" value="C:ciliary basal body"/>
    <property type="evidence" value="ECO:0007669"/>
    <property type="project" value="TreeGrafter"/>
</dbReference>
<organism evidence="18 19">
    <name type="scientific">Heterocephalus glaber</name>
    <name type="common">Naked mole rat</name>
    <dbReference type="NCBI Taxonomy" id="10181"/>
    <lineage>
        <taxon>Eukaryota</taxon>
        <taxon>Metazoa</taxon>
        <taxon>Chordata</taxon>
        <taxon>Craniata</taxon>
        <taxon>Vertebrata</taxon>
        <taxon>Euteleostomi</taxon>
        <taxon>Mammalia</taxon>
        <taxon>Eutheria</taxon>
        <taxon>Euarchontoglires</taxon>
        <taxon>Glires</taxon>
        <taxon>Rodentia</taxon>
        <taxon>Hystricomorpha</taxon>
        <taxon>Bathyergidae</taxon>
        <taxon>Heterocephalus</taxon>
    </lineage>
</organism>
<keyword evidence="5" id="KW-0964">Secreted</keyword>
<dbReference type="InterPro" id="IPR036116">
    <property type="entry name" value="FN3_sf"/>
</dbReference>
<evidence type="ECO:0000256" key="5">
    <source>
        <dbReference type="ARBA" id="ARBA00022525"/>
    </source>
</evidence>
<dbReference type="PANTHER" id="PTHR15722:SF2">
    <property type="entry name" value="INTRAFLAGELLAR TRANSPORT PROTEIN 172 HOMOLOG"/>
    <property type="match status" value="1"/>
</dbReference>
<keyword evidence="8" id="KW-0677">Repeat</keyword>
<dbReference type="InterPro" id="IPR015943">
    <property type="entry name" value="WD40/YVTN_repeat-like_dom_sf"/>
</dbReference>
<dbReference type="eggNOG" id="KOG3616">
    <property type="taxonomic scope" value="Eukaryota"/>
</dbReference>
<evidence type="ECO:0000256" key="4">
    <source>
        <dbReference type="ARBA" id="ARBA00022473"/>
    </source>
</evidence>
<dbReference type="SMART" id="SM00320">
    <property type="entry name" value="WD40"/>
    <property type="match status" value="4"/>
</dbReference>
<keyword evidence="4" id="KW-0217">Developmental protein</keyword>
<evidence type="ECO:0000256" key="3">
    <source>
        <dbReference type="ARBA" id="ARBA00004613"/>
    </source>
</evidence>
<dbReference type="InterPro" id="IPR013783">
    <property type="entry name" value="Ig-like_fold"/>
</dbReference>
<feature type="compositionally biased region" description="Basic and acidic residues" evidence="16">
    <location>
        <begin position="177"/>
        <end position="188"/>
    </location>
</feature>
<evidence type="ECO:0000256" key="2">
    <source>
        <dbReference type="ARBA" id="ARBA00004167"/>
    </source>
</evidence>
<dbReference type="PROSITE" id="PS50853">
    <property type="entry name" value="FN3"/>
    <property type="match status" value="1"/>
</dbReference>
<evidence type="ECO:0000256" key="6">
    <source>
        <dbReference type="ARBA" id="ARBA00022574"/>
    </source>
</evidence>
<dbReference type="FunFam" id="2.130.10.10:FF:002910">
    <property type="entry name" value="Predicted protein"/>
    <property type="match status" value="1"/>
</dbReference>
<dbReference type="InParanoid" id="G5BA53"/>
<dbReference type="GO" id="GO:0030992">
    <property type="term" value="C:intraciliary transport particle B"/>
    <property type="evidence" value="ECO:0007669"/>
    <property type="project" value="TreeGrafter"/>
</dbReference>
<name>G5BA53_HETGA</name>
<evidence type="ECO:0000313" key="19">
    <source>
        <dbReference type="Proteomes" id="UP000006813"/>
    </source>
</evidence>
<dbReference type="GO" id="GO:0042073">
    <property type="term" value="P:intraciliary transport"/>
    <property type="evidence" value="ECO:0007669"/>
    <property type="project" value="TreeGrafter"/>
</dbReference>
<dbReference type="Gene3D" id="2.130.10.10">
    <property type="entry name" value="YVTN repeat-like/Quinoprotein amine dehydrogenase"/>
    <property type="match status" value="2"/>
</dbReference>
<dbReference type="InterPro" id="IPR001680">
    <property type="entry name" value="WD40_rpt"/>
</dbReference>
<evidence type="ECO:0000256" key="11">
    <source>
        <dbReference type="ARBA" id="ARBA00023069"/>
    </source>
</evidence>
<evidence type="ECO:0000256" key="16">
    <source>
        <dbReference type="SAM" id="MobiDB-lite"/>
    </source>
</evidence>
<reference evidence="18 19" key="1">
    <citation type="journal article" date="2011" name="Nature">
        <title>Genome sequencing reveals insights into physiology and longevity of the naked mole rat.</title>
        <authorList>
            <person name="Kim E.B."/>
            <person name="Fang X."/>
            <person name="Fushan A.A."/>
            <person name="Huang Z."/>
            <person name="Lobanov A.V."/>
            <person name="Han L."/>
            <person name="Marino S.M."/>
            <person name="Sun X."/>
            <person name="Turanov A.A."/>
            <person name="Yang P."/>
            <person name="Yim S.H."/>
            <person name="Zhao X."/>
            <person name="Kasaikina M.V."/>
            <person name="Stoletzki N."/>
            <person name="Peng C."/>
            <person name="Polak P."/>
            <person name="Xiong Z."/>
            <person name="Kiezun A."/>
            <person name="Zhu Y."/>
            <person name="Chen Y."/>
            <person name="Kryukov G.V."/>
            <person name="Zhang Q."/>
            <person name="Peshkin L."/>
            <person name="Yang L."/>
            <person name="Bronson R.T."/>
            <person name="Buffenstein R."/>
            <person name="Wang B."/>
            <person name="Han C."/>
            <person name="Li Q."/>
            <person name="Chen L."/>
            <person name="Zhao W."/>
            <person name="Sunyaev S.R."/>
            <person name="Park T.J."/>
            <person name="Zhang G."/>
            <person name="Wang J."/>
            <person name="Gladyshev V.N."/>
        </authorList>
    </citation>
    <scope>NUCLEOTIDE SEQUENCE [LARGE SCALE GENOMIC DNA]</scope>
</reference>
<dbReference type="SUPFAM" id="SSF49265">
    <property type="entry name" value="Fibronectin type III"/>
    <property type="match status" value="1"/>
</dbReference>
<keyword evidence="11" id="KW-0969">Cilium</keyword>
<evidence type="ECO:0000256" key="1">
    <source>
        <dbReference type="ARBA" id="ARBA00004138"/>
    </source>
</evidence>
<accession>G5BA53</accession>
<dbReference type="AlphaFoldDB" id="G5BA53"/>
<dbReference type="Proteomes" id="UP000006813">
    <property type="component" value="Unassembled WGS sequence"/>
</dbReference>